<evidence type="ECO:0000259" key="7">
    <source>
        <dbReference type="PROSITE" id="PS51685"/>
    </source>
</evidence>
<dbReference type="InterPro" id="IPR013216">
    <property type="entry name" value="Methyltransf_11"/>
</dbReference>
<dbReference type="AlphaFoldDB" id="A0A9W7KSD2"/>
<name>A0A9W7KSD2_9STRA</name>
<dbReference type="SUPFAM" id="SSF53335">
    <property type="entry name" value="S-adenosyl-L-methionine-dependent methyltransferases"/>
    <property type="match status" value="1"/>
</dbReference>
<keyword evidence="9" id="KW-1185">Reference proteome</keyword>
<dbReference type="Gene3D" id="3.40.50.150">
    <property type="entry name" value="Vaccinia Virus protein VP39"/>
    <property type="match status" value="1"/>
</dbReference>
<evidence type="ECO:0000256" key="5">
    <source>
        <dbReference type="PROSITE-ProRule" id="PRU01022"/>
    </source>
</evidence>
<comment type="caution">
    <text evidence="8">The sequence shown here is derived from an EMBL/GenBank/DDBJ whole genome shotgun (WGS) entry which is preliminary data.</text>
</comment>
<evidence type="ECO:0000313" key="8">
    <source>
        <dbReference type="EMBL" id="GMI09696.1"/>
    </source>
</evidence>
<dbReference type="PROSITE" id="PS51685">
    <property type="entry name" value="SAM_MT_ERG6_SMT"/>
    <property type="match status" value="1"/>
</dbReference>
<comment type="similarity">
    <text evidence="4 5 6">Belongs to the class I-like SAM-binding methyltransferase superfamily. Erg6/SMT family.</text>
</comment>
<dbReference type="Pfam" id="PF08241">
    <property type="entry name" value="Methyltransf_11"/>
    <property type="match status" value="1"/>
</dbReference>
<sequence>MITDTLSSYLNHYLPEPVSSTFKDLYASNPTSLVVLLLSSLLLIFQLFHRPISKSDRSFNSVTTLLNRGEKTNDDIDETVKRADEYKDMVSSFYDLVTDFYEYGWGQSFHFAPRFTHETFVESIYRAEHFLALKLGLTSSSKVVDVGCGVGGPMRNIARFSGADVTGVTINEYQVKVGNRYCKEQGVDKLCRSTQGDFQHLDQKFSPSTFDAAYQIEATCHSPNKTDTFTQVATVLKSGGLFAGYEWVVLPENGYDSSNTEHVRIKEGIEVGNGLPTLATGEQVKEALENAGFEVLEAFDANRGQFDSNQIPWYQTLKGNYSSLTGFRMSHVGRIFTHLMCTTLEALRIAPKGTVRVSSLLNATALDLVEGGEKQLFTPSYYFLARKR</sequence>
<evidence type="ECO:0000256" key="4">
    <source>
        <dbReference type="ARBA" id="ARBA00038188"/>
    </source>
</evidence>
<feature type="domain" description="SAM-dependent methyltransferase Erg6/SMT-type" evidence="7">
    <location>
        <begin position="93"/>
        <end position="388"/>
    </location>
</feature>
<accession>A0A9W7KSD2</accession>
<keyword evidence="3 5" id="KW-0949">S-adenosyl-L-methionine</keyword>
<dbReference type="Pfam" id="PF08498">
    <property type="entry name" value="Sterol_MT_C"/>
    <property type="match status" value="1"/>
</dbReference>
<evidence type="ECO:0000256" key="3">
    <source>
        <dbReference type="ARBA" id="ARBA00022691"/>
    </source>
</evidence>
<dbReference type="EC" id="2.1.1.-" evidence="6"/>
<evidence type="ECO:0000256" key="1">
    <source>
        <dbReference type="ARBA" id="ARBA00022603"/>
    </source>
</evidence>
<dbReference type="InterPro" id="IPR029063">
    <property type="entry name" value="SAM-dependent_MTases_sf"/>
</dbReference>
<dbReference type="Proteomes" id="UP001165082">
    <property type="component" value="Unassembled WGS sequence"/>
</dbReference>
<dbReference type="InterPro" id="IPR050447">
    <property type="entry name" value="Erg6_SMT_methyltransf"/>
</dbReference>
<evidence type="ECO:0000256" key="6">
    <source>
        <dbReference type="RuleBase" id="RU362025"/>
    </source>
</evidence>
<dbReference type="PANTHER" id="PTHR44068">
    <property type="entry name" value="ZGC:194242"/>
    <property type="match status" value="1"/>
</dbReference>
<dbReference type="GO" id="GO:0016126">
    <property type="term" value="P:sterol biosynthetic process"/>
    <property type="evidence" value="ECO:0007669"/>
    <property type="project" value="TreeGrafter"/>
</dbReference>
<keyword evidence="2 5" id="KW-0808">Transferase</keyword>
<keyword evidence="1 5" id="KW-0489">Methyltransferase</keyword>
<dbReference type="OrthoDB" id="540004at2759"/>
<dbReference type="GO" id="GO:0032259">
    <property type="term" value="P:methylation"/>
    <property type="evidence" value="ECO:0007669"/>
    <property type="project" value="UniProtKB-KW"/>
</dbReference>
<evidence type="ECO:0000313" key="9">
    <source>
        <dbReference type="Proteomes" id="UP001165082"/>
    </source>
</evidence>
<evidence type="ECO:0000256" key="2">
    <source>
        <dbReference type="ARBA" id="ARBA00022679"/>
    </source>
</evidence>
<gene>
    <name evidence="8" type="ORF">TrRE_jg7524</name>
</gene>
<reference evidence="8" key="1">
    <citation type="submission" date="2022-07" db="EMBL/GenBank/DDBJ databases">
        <title>Genome analysis of Parmales, a sister group of diatoms, reveals the evolutionary specialization of diatoms from phago-mixotrophs to photoautotrophs.</title>
        <authorList>
            <person name="Ban H."/>
            <person name="Sato S."/>
            <person name="Yoshikawa S."/>
            <person name="Kazumasa Y."/>
            <person name="Nakamura Y."/>
            <person name="Ichinomiya M."/>
            <person name="Saitoh K."/>
            <person name="Sato N."/>
            <person name="Blanc-Mathieu R."/>
            <person name="Endo H."/>
            <person name="Kuwata A."/>
            <person name="Ogata H."/>
        </authorList>
    </citation>
    <scope>NUCLEOTIDE SEQUENCE</scope>
</reference>
<organism evidence="8 9">
    <name type="scientific">Triparma retinervis</name>
    <dbReference type="NCBI Taxonomy" id="2557542"/>
    <lineage>
        <taxon>Eukaryota</taxon>
        <taxon>Sar</taxon>
        <taxon>Stramenopiles</taxon>
        <taxon>Ochrophyta</taxon>
        <taxon>Bolidophyceae</taxon>
        <taxon>Parmales</taxon>
        <taxon>Triparmaceae</taxon>
        <taxon>Triparma</taxon>
    </lineage>
</organism>
<dbReference type="PANTHER" id="PTHR44068:SF1">
    <property type="entry name" value="HYPOTHETICAL LOC100005854"/>
    <property type="match status" value="1"/>
</dbReference>
<dbReference type="InterPro" id="IPR013705">
    <property type="entry name" value="Sterol_MeTrfase_C"/>
</dbReference>
<dbReference type="GO" id="GO:0005783">
    <property type="term" value="C:endoplasmic reticulum"/>
    <property type="evidence" value="ECO:0007669"/>
    <property type="project" value="TreeGrafter"/>
</dbReference>
<dbReference type="InterPro" id="IPR030384">
    <property type="entry name" value="MeTrfase_SMT"/>
</dbReference>
<protein>
    <recommendedName>
        <fullName evidence="6">Methyltransferase</fullName>
        <ecNumber evidence="6">2.1.1.-</ecNumber>
    </recommendedName>
</protein>
<proteinExistence type="inferred from homology"/>
<dbReference type="EMBL" id="BRXZ01000332">
    <property type="protein sequence ID" value="GMI09696.1"/>
    <property type="molecule type" value="Genomic_DNA"/>
</dbReference>
<dbReference type="GO" id="GO:0003838">
    <property type="term" value="F:sterol 24-C-methyltransferase activity"/>
    <property type="evidence" value="ECO:0007669"/>
    <property type="project" value="TreeGrafter"/>
</dbReference>